<keyword evidence="2" id="KW-1003">Cell membrane</keyword>
<keyword evidence="3 6" id="KW-0812">Transmembrane</keyword>
<sequence>MSALTARAPAVFGFARLSTLLLYVASFAVALALATGLVTLTGHSMSETVVALYQGSLGDSISIATTMDETAPLLLVAIGATIAARAGIFNIGQEGQLLIGAMFGAAVGLSFSGPPWMMLPLILLGAAVGGALWAGIPALLFYWRKVDIVISTLLMVFLAGQVASFAVNRPYLLQETVEKGNVASPQSDLLPETAWLPPLANHPYLQMKAGIVVALIVAVIAAVLLKYSTWGFRLRMLGHNPVAARRAGVRATALGGGALLLSGAAAGMAGGVMLTGGVYRFQPGLADNVGWEGLLVALVARNHPLAAIPVALFFGGLRAGGGFLASSGVPRYLVSVVTALLVLAAVFPAAYQEIRKRRRPALAAAGA</sequence>
<keyword evidence="5 6" id="KW-0472">Membrane</keyword>
<keyword evidence="7" id="KW-0762">Sugar transport</keyword>
<feature type="transmembrane region" description="Helical" evidence="6">
    <location>
        <begin position="118"/>
        <end position="141"/>
    </location>
</feature>
<keyword evidence="4 6" id="KW-1133">Transmembrane helix</keyword>
<evidence type="ECO:0000313" key="7">
    <source>
        <dbReference type="EMBL" id="MBB5130981.1"/>
    </source>
</evidence>
<feature type="transmembrane region" description="Helical" evidence="6">
    <location>
        <begin position="70"/>
        <end position="88"/>
    </location>
</feature>
<evidence type="ECO:0000256" key="6">
    <source>
        <dbReference type="SAM" id="Phobius"/>
    </source>
</evidence>
<accession>A0A840NZ95</accession>
<name>A0A840NZ95_9ACTN</name>
<dbReference type="Proteomes" id="UP000578449">
    <property type="component" value="Unassembled WGS sequence"/>
</dbReference>
<dbReference type="RefSeq" id="WP_185047786.1">
    <property type="nucleotide sequence ID" value="NZ_BAABIX010000013.1"/>
</dbReference>
<reference evidence="7 8" key="1">
    <citation type="submission" date="2020-08" db="EMBL/GenBank/DDBJ databases">
        <title>Genomic Encyclopedia of Type Strains, Phase IV (KMG-IV): sequencing the most valuable type-strain genomes for metagenomic binning, comparative biology and taxonomic classification.</title>
        <authorList>
            <person name="Goeker M."/>
        </authorList>
    </citation>
    <scope>NUCLEOTIDE SEQUENCE [LARGE SCALE GENOMIC DNA]</scope>
    <source>
        <strain evidence="7 8">DSM 45615</strain>
    </source>
</reference>
<comment type="subcellular location">
    <subcellularLocation>
        <location evidence="1">Cell membrane</location>
        <topology evidence="1">Multi-pass membrane protein</topology>
    </subcellularLocation>
</comment>
<dbReference type="InterPro" id="IPR001851">
    <property type="entry name" value="ABC_transp_permease"/>
</dbReference>
<evidence type="ECO:0000256" key="5">
    <source>
        <dbReference type="ARBA" id="ARBA00023136"/>
    </source>
</evidence>
<organism evidence="7 8">
    <name type="scientific">Thermocatellispora tengchongensis</name>
    <dbReference type="NCBI Taxonomy" id="1073253"/>
    <lineage>
        <taxon>Bacteria</taxon>
        <taxon>Bacillati</taxon>
        <taxon>Actinomycetota</taxon>
        <taxon>Actinomycetes</taxon>
        <taxon>Streptosporangiales</taxon>
        <taxon>Streptosporangiaceae</taxon>
        <taxon>Thermocatellispora</taxon>
    </lineage>
</organism>
<comment type="caution">
    <text evidence="7">The sequence shown here is derived from an EMBL/GenBank/DDBJ whole genome shotgun (WGS) entry which is preliminary data.</text>
</comment>
<evidence type="ECO:0000256" key="2">
    <source>
        <dbReference type="ARBA" id="ARBA00022475"/>
    </source>
</evidence>
<keyword evidence="7" id="KW-0813">Transport</keyword>
<dbReference type="GO" id="GO:0022857">
    <property type="term" value="F:transmembrane transporter activity"/>
    <property type="evidence" value="ECO:0007669"/>
    <property type="project" value="InterPro"/>
</dbReference>
<feature type="transmembrane region" description="Helical" evidence="6">
    <location>
        <begin position="95"/>
        <end position="112"/>
    </location>
</feature>
<feature type="transmembrane region" description="Helical" evidence="6">
    <location>
        <begin position="20"/>
        <end position="40"/>
    </location>
</feature>
<evidence type="ECO:0000256" key="1">
    <source>
        <dbReference type="ARBA" id="ARBA00004651"/>
    </source>
</evidence>
<dbReference type="EMBL" id="JACHGN010000001">
    <property type="protein sequence ID" value="MBB5130981.1"/>
    <property type="molecule type" value="Genomic_DNA"/>
</dbReference>
<dbReference type="PANTHER" id="PTHR47089:SF1">
    <property type="entry name" value="GUANOSINE ABC TRANSPORTER PERMEASE PROTEIN NUPP"/>
    <property type="match status" value="1"/>
</dbReference>
<proteinExistence type="predicted"/>
<dbReference type="GO" id="GO:0005886">
    <property type="term" value="C:plasma membrane"/>
    <property type="evidence" value="ECO:0007669"/>
    <property type="project" value="UniProtKB-SubCell"/>
</dbReference>
<evidence type="ECO:0000256" key="4">
    <source>
        <dbReference type="ARBA" id="ARBA00022989"/>
    </source>
</evidence>
<evidence type="ECO:0000256" key="3">
    <source>
        <dbReference type="ARBA" id="ARBA00022692"/>
    </source>
</evidence>
<protein>
    <submittedName>
        <fullName evidence="7">Simple sugar transport system permease protein</fullName>
    </submittedName>
</protein>
<feature type="transmembrane region" description="Helical" evidence="6">
    <location>
        <begin position="248"/>
        <end position="274"/>
    </location>
</feature>
<feature type="transmembrane region" description="Helical" evidence="6">
    <location>
        <begin position="205"/>
        <end position="227"/>
    </location>
</feature>
<keyword evidence="8" id="KW-1185">Reference proteome</keyword>
<dbReference type="CDD" id="cd06580">
    <property type="entry name" value="TM_PBP1_transp_TpRbsC_like"/>
    <property type="match status" value="1"/>
</dbReference>
<feature type="transmembrane region" description="Helical" evidence="6">
    <location>
        <begin position="332"/>
        <end position="351"/>
    </location>
</feature>
<evidence type="ECO:0000313" key="8">
    <source>
        <dbReference type="Proteomes" id="UP000578449"/>
    </source>
</evidence>
<gene>
    <name evidence="7" type="ORF">HNP84_000669</name>
</gene>
<dbReference type="PANTHER" id="PTHR47089">
    <property type="entry name" value="ABC TRANSPORTER, PERMEASE PROTEIN"/>
    <property type="match status" value="1"/>
</dbReference>
<dbReference type="AlphaFoldDB" id="A0A840NZ95"/>
<dbReference type="Pfam" id="PF02653">
    <property type="entry name" value="BPD_transp_2"/>
    <property type="match status" value="1"/>
</dbReference>
<feature type="transmembrane region" description="Helical" evidence="6">
    <location>
        <begin position="148"/>
        <end position="167"/>
    </location>
</feature>